<dbReference type="Gene3D" id="3.30.420.10">
    <property type="entry name" value="Ribonuclease H-like superfamily/Ribonuclease H"/>
    <property type="match status" value="1"/>
</dbReference>
<reference evidence="1 2" key="1">
    <citation type="journal article" date="2019" name="Sci. Rep.">
        <title>Orb-weaving spider Araneus ventricosus genome elucidates the spidroin gene catalogue.</title>
        <authorList>
            <person name="Kono N."/>
            <person name="Nakamura H."/>
            <person name="Ohtoshi R."/>
            <person name="Moran D.A.P."/>
            <person name="Shinohara A."/>
            <person name="Yoshida Y."/>
            <person name="Fujiwara M."/>
            <person name="Mori M."/>
            <person name="Tomita M."/>
            <person name="Arakawa K."/>
        </authorList>
    </citation>
    <scope>NUCLEOTIDE SEQUENCE [LARGE SCALE GENOMIC DNA]</scope>
</reference>
<gene>
    <name evidence="1" type="ORF">AVEN_188590_1</name>
</gene>
<comment type="caution">
    <text evidence="1">The sequence shown here is derived from an EMBL/GenBank/DDBJ whole genome shotgun (WGS) entry which is preliminary data.</text>
</comment>
<dbReference type="Proteomes" id="UP000499080">
    <property type="component" value="Unassembled WGS sequence"/>
</dbReference>
<protein>
    <recommendedName>
        <fullName evidence="3">Tc1-like transposase DDE domain-containing protein</fullName>
    </recommendedName>
</protein>
<dbReference type="OrthoDB" id="25402at2759"/>
<dbReference type="GO" id="GO:0003676">
    <property type="term" value="F:nucleic acid binding"/>
    <property type="evidence" value="ECO:0007669"/>
    <property type="project" value="InterPro"/>
</dbReference>
<evidence type="ECO:0000313" key="2">
    <source>
        <dbReference type="Proteomes" id="UP000499080"/>
    </source>
</evidence>
<sequence length="126" mass="14643">MPPKLMNCTGTYVSWRVNQWKSVLFNVESKFCLQTGSKRFLTRVASMKETDFAGPKYVCVSLSRGIVNVQLHRDGIFNPIVRPYAGAVSDSFIVQDNNDRQHRARLVENYLREQIMVWVCRQVLWT</sequence>
<keyword evidence="2" id="KW-1185">Reference proteome</keyword>
<accession>A0A4Y2HRF5</accession>
<evidence type="ECO:0000313" key="1">
    <source>
        <dbReference type="EMBL" id="GBM67753.1"/>
    </source>
</evidence>
<proteinExistence type="predicted"/>
<organism evidence="1 2">
    <name type="scientific">Araneus ventricosus</name>
    <name type="common">Orbweaver spider</name>
    <name type="synonym">Epeira ventricosa</name>
    <dbReference type="NCBI Taxonomy" id="182803"/>
    <lineage>
        <taxon>Eukaryota</taxon>
        <taxon>Metazoa</taxon>
        <taxon>Ecdysozoa</taxon>
        <taxon>Arthropoda</taxon>
        <taxon>Chelicerata</taxon>
        <taxon>Arachnida</taxon>
        <taxon>Araneae</taxon>
        <taxon>Araneomorphae</taxon>
        <taxon>Entelegynae</taxon>
        <taxon>Araneoidea</taxon>
        <taxon>Araneidae</taxon>
        <taxon>Araneus</taxon>
    </lineage>
</organism>
<name>A0A4Y2HRF5_ARAVE</name>
<dbReference type="InterPro" id="IPR036397">
    <property type="entry name" value="RNaseH_sf"/>
</dbReference>
<evidence type="ECO:0008006" key="3">
    <source>
        <dbReference type="Google" id="ProtNLM"/>
    </source>
</evidence>
<dbReference type="EMBL" id="BGPR01002099">
    <property type="protein sequence ID" value="GBM67753.1"/>
    <property type="molecule type" value="Genomic_DNA"/>
</dbReference>
<dbReference type="AlphaFoldDB" id="A0A4Y2HRF5"/>